<dbReference type="RefSeq" id="WP_013168975.1">
    <property type="nucleotide sequence ID" value="NC_014217.1"/>
</dbReference>
<evidence type="ECO:0000256" key="5">
    <source>
        <dbReference type="ARBA" id="ARBA00022692"/>
    </source>
</evidence>
<dbReference type="InterPro" id="IPR050367">
    <property type="entry name" value="APC_superfamily"/>
</dbReference>
<organism evidence="10 11">
    <name type="scientific">Ancylobacter novellus (strain ATCC 8093 / DSM 506 / JCM 20403 / CCM 1077 / IAM 12100 / NBRC 12443 / NCIMB 10456)</name>
    <name type="common">Starkeya novella</name>
    <dbReference type="NCBI Taxonomy" id="639283"/>
    <lineage>
        <taxon>Bacteria</taxon>
        <taxon>Pseudomonadati</taxon>
        <taxon>Pseudomonadota</taxon>
        <taxon>Alphaproteobacteria</taxon>
        <taxon>Hyphomicrobiales</taxon>
        <taxon>Xanthobacteraceae</taxon>
        <taxon>Ancylobacter</taxon>
    </lineage>
</organism>
<feature type="transmembrane region" description="Helical" evidence="9">
    <location>
        <begin position="116"/>
        <end position="138"/>
    </location>
</feature>
<evidence type="ECO:0000256" key="1">
    <source>
        <dbReference type="ARBA" id="ARBA00004651"/>
    </source>
</evidence>
<feature type="transmembrane region" description="Helical" evidence="9">
    <location>
        <begin position="274"/>
        <end position="297"/>
    </location>
</feature>
<dbReference type="AlphaFoldDB" id="D7A1P9"/>
<feature type="transmembrane region" description="Helical" evidence="9">
    <location>
        <begin position="12"/>
        <end position="33"/>
    </location>
</feature>
<evidence type="ECO:0000256" key="3">
    <source>
        <dbReference type="ARBA" id="ARBA00021069"/>
    </source>
</evidence>
<feature type="transmembrane region" description="Helical" evidence="9">
    <location>
        <begin position="187"/>
        <end position="206"/>
    </location>
</feature>
<gene>
    <name evidence="10" type="ordered locus">Snov_4205</name>
</gene>
<evidence type="ECO:0000313" key="10">
    <source>
        <dbReference type="EMBL" id="ADH91474.1"/>
    </source>
</evidence>
<comment type="function">
    <text evidence="8">Major component of the acid-resistance (AR) system allowing enteric pathogens to survive the acidic environment in the stomach. Exchanges extracellular arginine for its intracellular decarboxylation product agmatine (Agm) thereby expelling intracellular protons. Probably undergoes several conformational states in order to translocate the substrate across the membrane; keeps the substrate accessible to only 1 side of the membrane at a time by opening and closing 3 membrane-internal gates.</text>
</comment>
<dbReference type="PANTHER" id="PTHR42770">
    <property type="entry name" value="AMINO ACID TRANSPORTER-RELATED"/>
    <property type="match status" value="1"/>
</dbReference>
<evidence type="ECO:0000256" key="2">
    <source>
        <dbReference type="ARBA" id="ARBA00008220"/>
    </source>
</evidence>
<dbReference type="Gene3D" id="1.20.1740.10">
    <property type="entry name" value="Amino acid/polyamine transporter I"/>
    <property type="match status" value="1"/>
</dbReference>
<evidence type="ECO:0000256" key="6">
    <source>
        <dbReference type="ARBA" id="ARBA00022989"/>
    </source>
</evidence>
<dbReference type="PANTHER" id="PTHR42770:SF18">
    <property type="entry name" value="ARGININE_AGMATINE ANTIPORTER"/>
    <property type="match status" value="1"/>
</dbReference>
<evidence type="ECO:0000256" key="9">
    <source>
        <dbReference type="SAM" id="Phobius"/>
    </source>
</evidence>
<dbReference type="Pfam" id="PF13520">
    <property type="entry name" value="AA_permease_2"/>
    <property type="match status" value="1"/>
</dbReference>
<keyword evidence="11" id="KW-1185">Reference proteome</keyword>
<accession>D7A1P9</accession>
<feature type="transmembrane region" description="Helical" evidence="9">
    <location>
        <begin position="227"/>
        <end position="254"/>
    </location>
</feature>
<evidence type="ECO:0000256" key="4">
    <source>
        <dbReference type="ARBA" id="ARBA00022475"/>
    </source>
</evidence>
<keyword evidence="7 9" id="KW-0472">Membrane</keyword>
<dbReference type="EMBL" id="CP002026">
    <property type="protein sequence ID" value="ADH91474.1"/>
    <property type="molecule type" value="Genomic_DNA"/>
</dbReference>
<dbReference type="PIRSF" id="PIRSF006060">
    <property type="entry name" value="AA_transporter"/>
    <property type="match status" value="1"/>
</dbReference>
<dbReference type="HOGENOM" id="CLU_007946_1_0_5"/>
<name>D7A1P9_ANCN5</name>
<dbReference type="STRING" id="639283.Snov_4205"/>
<reference evidence="10 11" key="1">
    <citation type="journal article" date="2012" name="Stand. Genomic Sci.">
        <title>Complete genome sequence of the facultatively chemolithoautotrophic and methylotrophic alpha Proteobacterium Starkeya novella type strain (ATCC 8093(T)).</title>
        <authorList>
            <person name="Kappler U."/>
            <person name="Davenport K."/>
            <person name="Beatson S."/>
            <person name="Lucas S."/>
            <person name="Lapidus A."/>
            <person name="Copeland A."/>
            <person name="Berry K.W."/>
            <person name="Glavina Del Rio T."/>
            <person name="Hammon N."/>
            <person name="Dalin E."/>
            <person name="Tice H."/>
            <person name="Pitluck S."/>
            <person name="Richardson P."/>
            <person name="Bruce D."/>
            <person name="Goodwin L.A."/>
            <person name="Han C."/>
            <person name="Tapia R."/>
            <person name="Detter J.C."/>
            <person name="Chang Y.J."/>
            <person name="Jeffries C.D."/>
            <person name="Land M."/>
            <person name="Hauser L."/>
            <person name="Kyrpides N.C."/>
            <person name="Goker M."/>
            <person name="Ivanova N."/>
            <person name="Klenk H.P."/>
            <person name="Woyke T."/>
        </authorList>
    </citation>
    <scope>NUCLEOTIDE SEQUENCE [LARGE SCALE GENOMIC DNA]</scope>
    <source>
        <strain evidence="11">ATCC 8093 / DSM 506 / JCM 20403 / CCM 1077 / IAM 12100 / NBRC 12443 / NCIMB 10456</strain>
    </source>
</reference>
<proteinExistence type="inferred from homology"/>
<dbReference type="GO" id="GO:0005886">
    <property type="term" value="C:plasma membrane"/>
    <property type="evidence" value="ECO:0007669"/>
    <property type="project" value="UniProtKB-SubCell"/>
</dbReference>
<feature type="transmembrane region" description="Helical" evidence="9">
    <location>
        <begin position="150"/>
        <end position="175"/>
    </location>
</feature>
<evidence type="ECO:0000256" key="8">
    <source>
        <dbReference type="ARBA" id="ARBA00045636"/>
    </source>
</evidence>
<dbReference type="InterPro" id="IPR002293">
    <property type="entry name" value="AA/rel_permease1"/>
</dbReference>
<evidence type="ECO:0000313" key="11">
    <source>
        <dbReference type="Proteomes" id="UP000006633"/>
    </source>
</evidence>
<feature type="transmembrane region" description="Helical" evidence="9">
    <location>
        <begin position="390"/>
        <end position="409"/>
    </location>
</feature>
<feature type="transmembrane region" description="Helical" evidence="9">
    <location>
        <begin position="323"/>
        <end position="341"/>
    </location>
</feature>
<feature type="transmembrane region" description="Helical" evidence="9">
    <location>
        <begin position="86"/>
        <end position="110"/>
    </location>
</feature>
<dbReference type="eggNOG" id="COG0531">
    <property type="taxonomic scope" value="Bacteria"/>
</dbReference>
<keyword evidence="4" id="KW-1003">Cell membrane</keyword>
<feature type="transmembrane region" description="Helical" evidence="9">
    <location>
        <begin position="415"/>
        <end position="433"/>
    </location>
</feature>
<keyword evidence="5 9" id="KW-0812">Transmembrane</keyword>
<feature type="transmembrane region" description="Helical" evidence="9">
    <location>
        <begin position="45"/>
        <end position="65"/>
    </location>
</feature>
<evidence type="ECO:0000256" key="7">
    <source>
        <dbReference type="ARBA" id="ARBA00023136"/>
    </source>
</evidence>
<dbReference type="OrthoDB" id="9762947at2"/>
<feature type="transmembrane region" description="Helical" evidence="9">
    <location>
        <begin position="353"/>
        <end position="378"/>
    </location>
</feature>
<comment type="subcellular location">
    <subcellularLocation>
        <location evidence="1">Cell membrane</location>
        <topology evidence="1">Multi-pass membrane protein</topology>
    </subcellularLocation>
</comment>
<dbReference type="Proteomes" id="UP000006633">
    <property type="component" value="Chromosome"/>
</dbReference>
<protein>
    <recommendedName>
        <fullName evidence="3">Arginine/agmatine antiporter</fullName>
    </recommendedName>
</protein>
<keyword evidence="6 9" id="KW-1133">Transmembrane helix</keyword>
<dbReference type="KEGG" id="sno:Snov_4205"/>
<sequence length="460" mass="46921">MPSSSGAGKGRLGLAACTALVVGNMIGSGVFLLPASLAPYGPMALAGWIVTAIGAIALAIVFGRLARLVPKTGGPYAYTRAGFGEFAGFLIAWGYWIALWAGNAGVAVAFTGYVGHFVPGAASGLPGLAVGLAALWTLTLVNIRGVGTAGLVQVATTVLKLLPLLALVVAGLTVVDTSHFVPFNPSGLDPFAAIAACSALTLWAFLGLESATVPAGDVVNPGRTIPLATVFGTSFAAGLYILVTIVAFGTVPLASLGSSTAPLALVAEHLWGPAGGFLVAAGAIVSTFGTLNGFTLLSGQVPYGAARDGAFPAFLGEASPSGAPVNALIVSSLLSSILIAMNLSRELVEQFTFIILLATLTSLVPYIFCALVELVLYATDPIHYRPPPRLGGLVALATIAFLFSIGAIYGAGAEVVFWGFLLLMSGLPVFVWIKRHNLNARAAAAPRHPTPVSPSFKETH</sequence>
<comment type="similarity">
    <text evidence="2">Belongs to the amino acid-polyamine-organocation (APC) superfamily. Basic amino acid/polyamine antiporter (APA) (TC 2.A.3.2) family.</text>
</comment>
<dbReference type="GO" id="GO:0022857">
    <property type="term" value="F:transmembrane transporter activity"/>
    <property type="evidence" value="ECO:0007669"/>
    <property type="project" value="InterPro"/>
</dbReference>